<dbReference type="SUPFAM" id="SSF56059">
    <property type="entry name" value="Glutathione synthetase ATP-binding domain-like"/>
    <property type="match status" value="1"/>
</dbReference>
<feature type="non-terminal residue" evidence="1">
    <location>
        <position position="1"/>
    </location>
</feature>
<protein>
    <submittedName>
        <fullName evidence="1">Argininosuccinate lyase</fullName>
    </submittedName>
</protein>
<dbReference type="EMBL" id="JAAGMN010006099">
    <property type="protein sequence ID" value="NEE16209.1"/>
    <property type="molecule type" value="Genomic_DNA"/>
</dbReference>
<feature type="non-terminal residue" evidence="1">
    <location>
        <position position="74"/>
    </location>
</feature>
<keyword evidence="1" id="KW-0456">Lyase</keyword>
<organism evidence="1">
    <name type="scientific">Streptomyces sp. SID7499</name>
    <dbReference type="NCBI Taxonomy" id="2706086"/>
    <lineage>
        <taxon>Bacteria</taxon>
        <taxon>Bacillati</taxon>
        <taxon>Actinomycetota</taxon>
        <taxon>Actinomycetes</taxon>
        <taxon>Kitasatosporales</taxon>
        <taxon>Streptomycetaceae</taxon>
        <taxon>Streptomyces</taxon>
    </lineage>
</organism>
<evidence type="ECO:0000313" key="1">
    <source>
        <dbReference type="EMBL" id="NEE16209.1"/>
    </source>
</evidence>
<name>A0A6G3XEH4_9ACTN</name>
<reference evidence="1" key="1">
    <citation type="submission" date="2020-01" db="EMBL/GenBank/DDBJ databases">
        <title>Insect and environment-associated Actinomycetes.</title>
        <authorList>
            <person name="Currrie C."/>
            <person name="Chevrette M."/>
            <person name="Carlson C."/>
            <person name="Stubbendieck R."/>
            <person name="Wendt-Pienkowski E."/>
        </authorList>
    </citation>
    <scope>NUCLEOTIDE SEQUENCE</scope>
    <source>
        <strain evidence="1">SID7499</strain>
    </source>
</reference>
<accession>A0A6G3XEH4</accession>
<dbReference type="Gene3D" id="3.30.470.20">
    <property type="entry name" value="ATP-grasp fold, B domain"/>
    <property type="match status" value="1"/>
</dbReference>
<comment type="caution">
    <text evidence="1">The sequence shown here is derived from an EMBL/GenBank/DDBJ whole genome shotgun (WGS) entry which is preliminary data.</text>
</comment>
<sequence>AVVREEAAAFPVALPEEERAGIKAWVGRVLAAAGHARGFAHVEFVLTADGPELVEINRRIGGALVGEVLCRTLR</sequence>
<dbReference type="AlphaFoldDB" id="A0A6G3XEH4"/>
<gene>
    <name evidence="1" type="ORF">G3M58_58280</name>
</gene>
<dbReference type="GO" id="GO:0016829">
    <property type="term" value="F:lyase activity"/>
    <property type="evidence" value="ECO:0007669"/>
    <property type="project" value="UniProtKB-KW"/>
</dbReference>
<proteinExistence type="predicted"/>